<dbReference type="Proteomes" id="UP000046395">
    <property type="component" value="Unassembled WGS sequence"/>
</dbReference>
<name>A0A5S6QFZ4_TRIMR</name>
<evidence type="ECO:0000313" key="3">
    <source>
        <dbReference type="WBParaSite" id="TMUE_2000006316.1"/>
    </source>
</evidence>
<feature type="region of interest" description="Disordered" evidence="1">
    <location>
        <begin position="69"/>
        <end position="88"/>
    </location>
</feature>
<accession>A0A5S6QFZ4</accession>
<protein>
    <submittedName>
        <fullName evidence="3">Reverse transcriptase domain-containing protein</fullName>
    </submittedName>
</protein>
<dbReference type="WBParaSite" id="TMUE_2000006316.1">
    <property type="protein sequence ID" value="TMUE_2000006316.1"/>
    <property type="gene ID" value="WBGene00299557"/>
</dbReference>
<evidence type="ECO:0000313" key="2">
    <source>
        <dbReference type="Proteomes" id="UP000046395"/>
    </source>
</evidence>
<proteinExistence type="predicted"/>
<keyword evidence="2" id="KW-1185">Reference proteome</keyword>
<reference evidence="3" key="1">
    <citation type="submission" date="2019-12" db="UniProtKB">
        <authorList>
            <consortium name="WormBaseParasite"/>
        </authorList>
    </citation>
    <scope>IDENTIFICATION</scope>
</reference>
<evidence type="ECO:0000256" key="1">
    <source>
        <dbReference type="SAM" id="MobiDB-lite"/>
    </source>
</evidence>
<dbReference type="AlphaFoldDB" id="A0A5S6QFZ4"/>
<organism evidence="2 3">
    <name type="scientific">Trichuris muris</name>
    <name type="common">Mouse whipworm</name>
    <dbReference type="NCBI Taxonomy" id="70415"/>
    <lineage>
        <taxon>Eukaryota</taxon>
        <taxon>Metazoa</taxon>
        <taxon>Ecdysozoa</taxon>
        <taxon>Nematoda</taxon>
        <taxon>Enoplea</taxon>
        <taxon>Dorylaimia</taxon>
        <taxon>Trichinellida</taxon>
        <taxon>Trichuridae</taxon>
        <taxon>Trichuris</taxon>
    </lineage>
</organism>
<feature type="compositionally biased region" description="Polar residues" evidence="1">
    <location>
        <begin position="69"/>
        <end position="82"/>
    </location>
</feature>
<sequence>MRSCDKVFLLVGARLFADGWNFGSCRPVANTYAKTVHGRKSGFAISSEVTVDSLAFADDVLLLSDRPGTSRSMTKTSAQLNFTERRKE</sequence>